<dbReference type="AlphaFoldDB" id="A0AAV9LVG2"/>
<accession>A0AAV9LVG2</accession>
<evidence type="ECO:0000313" key="1">
    <source>
        <dbReference type="EMBL" id="KAK4729706.1"/>
    </source>
</evidence>
<dbReference type="PANTHER" id="PTHR33067:SF9">
    <property type="entry name" value="RNA-DIRECTED DNA POLYMERASE"/>
    <property type="match status" value="1"/>
</dbReference>
<name>A0AAV9LVG2_9SOLN</name>
<keyword evidence="2" id="KW-1185">Reference proteome</keyword>
<comment type="caution">
    <text evidence="1">The sequence shown here is derived from an EMBL/GenBank/DDBJ whole genome shotgun (WGS) entry which is preliminary data.</text>
</comment>
<dbReference type="EMBL" id="JAWPEI010000004">
    <property type="protein sequence ID" value="KAK4729706.1"/>
    <property type="molecule type" value="Genomic_DNA"/>
</dbReference>
<sequence>MPSGLEVEVSKDDDVIEVNEEPYNAIEKEVEITQKVVPMPRPTPPFTQRLVKKTEEGKYCKFINMLKQLSINVPFIKASEQMPGYVKFMKDLVTSGSLVQKKEDLGAFTIPSTIGLLHFAKALCYLGANINLMPLAIYKKLGVGDPKPTAMRLFMTDRTVKKPIGVL</sequence>
<gene>
    <name evidence="1" type="ORF">R3W88_022694</name>
</gene>
<evidence type="ECO:0000313" key="2">
    <source>
        <dbReference type="Proteomes" id="UP001311915"/>
    </source>
</evidence>
<protein>
    <submittedName>
        <fullName evidence="1">Uncharacterized protein</fullName>
    </submittedName>
</protein>
<reference evidence="1 2" key="1">
    <citation type="submission" date="2023-10" db="EMBL/GenBank/DDBJ databases">
        <title>Genome-Wide Identification Analysis in wild type Solanum Pinnatisectum Reveals Some Genes Defensing Phytophthora Infestans.</title>
        <authorList>
            <person name="Sun C."/>
        </authorList>
    </citation>
    <scope>NUCLEOTIDE SEQUENCE [LARGE SCALE GENOMIC DNA]</scope>
    <source>
        <strain evidence="1">LQN</strain>
        <tissue evidence="1">Leaf</tissue>
    </source>
</reference>
<proteinExistence type="predicted"/>
<dbReference type="Proteomes" id="UP001311915">
    <property type="component" value="Unassembled WGS sequence"/>
</dbReference>
<organism evidence="1 2">
    <name type="scientific">Solanum pinnatisectum</name>
    <name type="common">tansyleaf nightshade</name>
    <dbReference type="NCBI Taxonomy" id="50273"/>
    <lineage>
        <taxon>Eukaryota</taxon>
        <taxon>Viridiplantae</taxon>
        <taxon>Streptophyta</taxon>
        <taxon>Embryophyta</taxon>
        <taxon>Tracheophyta</taxon>
        <taxon>Spermatophyta</taxon>
        <taxon>Magnoliopsida</taxon>
        <taxon>eudicotyledons</taxon>
        <taxon>Gunneridae</taxon>
        <taxon>Pentapetalae</taxon>
        <taxon>asterids</taxon>
        <taxon>lamiids</taxon>
        <taxon>Solanales</taxon>
        <taxon>Solanaceae</taxon>
        <taxon>Solanoideae</taxon>
        <taxon>Solaneae</taxon>
        <taxon>Solanum</taxon>
    </lineage>
</organism>
<dbReference type="PANTHER" id="PTHR33067">
    <property type="entry name" value="RNA-DIRECTED DNA POLYMERASE-RELATED"/>
    <property type="match status" value="1"/>
</dbReference>